<dbReference type="Gene3D" id="1.25.10.10">
    <property type="entry name" value="Leucine-rich Repeat Variant"/>
    <property type="match status" value="1"/>
</dbReference>
<feature type="non-terminal residue" evidence="1">
    <location>
        <position position="131"/>
    </location>
</feature>
<gene>
    <name evidence="1" type="ORF">S01H4_63849</name>
</gene>
<dbReference type="GO" id="GO:0016491">
    <property type="term" value="F:oxidoreductase activity"/>
    <property type="evidence" value="ECO:0007669"/>
    <property type="project" value="TreeGrafter"/>
</dbReference>
<sequence>LSKMTNQKYLNDVKTFLSSSNWKTKRAAVKLLIKQGTEDSLEALLPLINDEDIFIKSWIALALGKFENINDITPFIEMLEDSDPKIRIAAARALGQLGDKNALDSLANSLWDDEWTVRKEIEAALNNIDPK</sequence>
<evidence type="ECO:0000313" key="1">
    <source>
        <dbReference type="EMBL" id="GAH05935.1"/>
    </source>
</evidence>
<dbReference type="EMBL" id="BART01038530">
    <property type="protein sequence ID" value="GAH05935.1"/>
    <property type="molecule type" value="Genomic_DNA"/>
</dbReference>
<protein>
    <recommendedName>
        <fullName evidence="2">HEAT repeat domain-containing protein</fullName>
    </recommendedName>
</protein>
<dbReference type="SUPFAM" id="SSF48371">
    <property type="entry name" value="ARM repeat"/>
    <property type="match status" value="1"/>
</dbReference>
<name>X1DCA1_9ZZZZ</name>
<dbReference type="InterPro" id="IPR011989">
    <property type="entry name" value="ARM-like"/>
</dbReference>
<dbReference type="SMART" id="SM00567">
    <property type="entry name" value="EZ_HEAT"/>
    <property type="match status" value="2"/>
</dbReference>
<dbReference type="Pfam" id="PF13646">
    <property type="entry name" value="HEAT_2"/>
    <property type="match status" value="2"/>
</dbReference>
<reference evidence="1" key="1">
    <citation type="journal article" date="2014" name="Front. Microbiol.">
        <title>High frequency of phylogenetically diverse reductive dehalogenase-homologous genes in deep subseafloor sedimentary metagenomes.</title>
        <authorList>
            <person name="Kawai M."/>
            <person name="Futagami T."/>
            <person name="Toyoda A."/>
            <person name="Takaki Y."/>
            <person name="Nishi S."/>
            <person name="Hori S."/>
            <person name="Arai W."/>
            <person name="Tsubouchi T."/>
            <person name="Morono Y."/>
            <person name="Uchiyama I."/>
            <person name="Ito T."/>
            <person name="Fujiyama A."/>
            <person name="Inagaki F."/>
            <person name="Takami H."/>
        </authorList>
    </citation>
    <scope>NUCLEOTIDE SEQUENCE</scope>
    <source>
        <strain evidence="1">Expedition CK06-06</strain>
    </source>
</reference>
<organism evidence="1">
    <name type="scientific">marine sediment metagenome</name>
    <dbReference type="NCBI Taxonomy" id="412755"/>
    <lineage>
        <taxon>unclassified sequences</taxon>
        <taxon>metagenomes</taxon>
        <taxon>ecological metagenomes</taxon>
    </lineage>
</organism>
<dbReference type="PANTHER" id="PTHR12697">
    <property type="entry name" value="PBS LYASE HEAT-LIKE PROTEIN"/>
    <property type="match status" value="1"/>
</dbReference>
<evidence type="ECO:0008006" key="2">
    <source>
        <dbReference type="Google" id="ProtNLM"/>
    </source>
</evidence>
<dbReference type="InterPro" id="IPR016024">
    <property type="entry name" value="ARM-type_fold"/>
</dbReference>
<accession>X1DCA1</accession>
<dbReference type="AlphaFoldDB" id="X1DCA1"/>
<comment type="caution">
    <text evidence="1">The sequence shown here is derived from an EMBL/GenBank/DDBJ whole genome shotgun (WGS) entry which is preliminary data.</text>
</comment>
<dbReference type="PANTHER" id="PTHR12697:SF5">
    <property type="entry name" value="DEOXYHYPUSINE HYDROXYLASE"/>
    <property type="match status" value="1"/>
</dbReference>
<feature type="non-terminal residue" evidence="1">
    <location>
        <position position="1"/>
    </location>
</feature>
<proteinExistence type="predicted"/>
<dbReference type="InterPro" id="IPR004155">
    <property type="entry name" value="PBS_lyase_HEAT"/>
</dbReference>